<protein>
    <submittedName>
        <fullName evidence="7">3-hydroxybutyryl-CoA dehydrogenase</fullName>
        <ecNumber evidence="7">1.1.1.157</ecNumber>
    </submittedName>
</protein>
<dbReference type="SUPFAM" id="SSF48179">
    <property type="entry name" value="6-phosphogluconate dehydrogenase C-terminal domain-like"/>
    <property type="match status" value="1"/>
</dbReference>
<keyword evidence="4" id="KW-0520">NAD</keyword>
<evidence type="ECO:0000313" key="7">
    <source>
        <dbReference type="EMBL" id="PEN14969.1"/>
    </source>
</evidence>
<feature type="binding site" evidence="4">
    <location>
        <position position="93"/>
    </location>
    <ligand>
        <name>NAD(+)</name>
        <dbReference type="ChEBI" id="CHEBI:57540"/>
    </ligand>
</feature>
<feature type="domain" description="3-hydroxyacyl-CoA dehydrogenase NAD binding" evidence="6">
    <location>
        <begin position="6"/>
        <end position="184"/>
    </location>
</feature>
<dbReference type="InterPro" id="IPR006180">
    <property type="entry name" value="3-OHacyl-CoA_DH_CS"/>
</dbReference>
<dbReference type="FunFam" id="3.40.50.720:FF:000009">
    <property type="entry name" value="Fatty oxidation complex, alpha subunit"/>
    <property type="match status" value="1"/>
</dbReference>
<keyword evidence="8" id="KW-1185">Reference proteome</keyword>
<keyword evidence="2 7" id="KW-0560">Oxidoreductase</keyword>
<name>A0A2A8D1Y4_9BACT</name>
<dbReference type="InterPro" id="IPR013328">
    <property type="entry name" value="6PGD_dom2"/>
</dbReference>
<evidence type="ECO:0000256" key="1">
    <source>
        <dbReference type="ARBA" id="ARBA00009463"/>
    </source>
</evidence>
<evidence type="ECO:0000256" key="4">
    <source>
        <dbReference type="PIRSR" id="PIRSR000105-2"/>
    </source>
</evidence>
<feature type="binding site" evidence="4">
    <location>
        <position position="275"/>
    </location>
    <ligand>
        <name>NAD(+)</name>
        <dbReference type="ChEBI" id="CHEBI:57540"/>
    </ligand>
</feature>
<dbReference type="PANTHER" id="PTHR48075:SF5">
    <property type="entry name" value="3-HYDROXYBUTYRYL-COA DEHYDROGENASE"/>
    <property type="match status" value="1"/>
</dbReference>
<dbReference type="Proteomes" id="UP000220102">
    <property type="component" value="Unassembled WGS sequence"/>
</dbReference>
<dbReference type="NCBIfam" id="NF004474">
    <property type="entry name" value="PRK05808.1"/>
    <property type="match status" value="1"/>
</dbReference>
<feature type="binding site" evidence="4">
    <location>
        <position position="33"/>
    </location>
    <ligand>
        <name>NAD(+)</name>
        <dbReference type="ChEBI" id="CHEBI:57540"/>
    </ligand>
</feature>
<feature type="domain" description="3-hydroxyacyl-CoA dehydrogenase C-terminal" evidence="5">
    <location>
        <begin position="187"/>
        <end position="283"/>
    </location>
</feature>
<evidence type="ECO:0000259" key="6">
    <source>
        <dbReference type="Pfam" id="PF02737"/>
    </source>
</evidence>
<dbReference type="EC" id="1.1.1.157" evidence="7"/>
<evidence type="ECO:0000256" key="3">
    <source>
        <dbReference type="PIRSR" id="PIRSR000105-1"/>
    </source>
</evidence>
<feature type="binding site" evidence="4">
    <location>
        <begin position="10"/>
        <end position="15"/>
    </location>
    <ligand>
        <name>NAD(+)</name>
        <dbReference type="ChEBI" id="CHEBI:57540"/>
    </ligand>
</feature>
<reference evidence="7 8" key="1">
    <citation type="submission" date="2017-10" db="EMBL/GenBank/DDBJ databases">
        <title>Draft genome of Longibacter Salinarum.</title>
        <authorList>
            <person name="Goh K.M."/>
            <person name="Shamsir M.S."/>
            <person name="Lim S.W."/>
        </authorList>
    </citation>
    <scope>NUCLEOTIDE SEQUENCE [LARGE SCALE GENOMIC DNA]</scope>
    <source>
        <strain evidence="7 8">KCTC 52045</strain>
    </source>
</reference>
<dbReference type="Gene3D" id="3.40.50.720">
    <property type="entry name" value="NAD(P)-binding Rossmann-like Domain"/>
    <property type="match status" value="1"/>
</dbReference>
<dbReference type="RefSeq" id="WP_098073868.1">
    <property type="nucleotide sequence ID" value="NZ_PDEQ01000001.1"/>
</dbReference>
<dbReference type="GO" id="GO:0008691">
    <property type="term" value="F:3-hydroxybutyryl-CoA dehydrogenase activity"/>
    <property type="evidence" value="ECO:0007669"/>
    <property type="project" value="UniProtKB-EC"/>
</dbReference>
<feature type="binding site" evidence="4">
    <location>
        <position position="120"/>
    </location>
    <ligand>
        <name>NAD(+)</name>
        <dbReference type="ChEBI" id="CHEBI:57540"/>
    </ligand>
</feature>
<accession>A0A2A8D1Y4</accession>
<dbReference type="GO" id="GO:0070403">
    <property type="term" value="F:NAD+ binding"/>
    <property type="evidence" value="ECO:0007669"/>
    <property type="project" value="InterPro"/>
</dbReference>
<comment type="caution">
    <text evidence="7">The sequence shown here is derived from an EMBL/GenBank/DDBJ whole genome shotgun (WGS) entry which is preliminary data.</text>
</comment>
<feature type="site" description="Important for catalytic activity" evidence="3">
    <location>
        <position position="141"/>
    </location>
</feature>
<dbReference type="GO" id="GO:0006631">
    <property type="term" value="P:fatty acid metabolic process"/>
    <property type="evidence" value="ECO:0007669"/>
    <property type="project" value="InterPro"/>
</dbReference>
<comment type="similarity">
    <text evidence="1">Belongs to the 3-hydroxyacyl-CoA dehydrogenase family.</text>
</comment>
<gene>
    <name evidence="7" type="ORF">CRI94_01360</name>
</gene>
<dbReference type="InterPro" id="IPR006108">
    <property type="entry name" value="3HC_DH_C"/>
</dbReference>
<dbReference type="Gene3D" id="1.10.1040.10">
    <property type="entry name" value="N-(1-d-carboxylethyl)-l-norvaline Dehydrogenase, domain 2"/>
    <property type="match status" value="1"/>
</dbReference>
<dbReference type="AlphaFoldDB" id="A0A2A8D1Y4"/>
<dbReference type="Pfam" id="PF02737">
    <property type="entry name" value="3HCDH_N"/>
    <property type="match status" value="1"/>
</dbReference>
<dbReference type="SUPFAM" id="SSF51735">
    <property type="entry name" value="NAD(P)-binding Rossmann-fold domains"/>
    <property type="match status" value="1"/>
</dbReference>
<dbReference type="EMBL" id="PDEQ01000001">
    <property type="protein sequence ID" value="PEN14969.1"/>
    <property type="molecule type" value="Genomic_DNA"/>
</dbReference>
<dbReference type="PIRSF" id="PIRSF000105">
    <property type="entry name" value="HCDH"/>
    <property type="match status" value="1"/>
</dbReference>
<dbReference type="Pfam" id="PF00725">
    <property type="entry name" value="3HCDH"/>
    <property type="match status" value="1"/>
</dbReference>
<feature type="binding site" evidence="4">
    <location>
        <position position="144"/>
    </location>
    <ligand>
        <name>NAD(+)</name>
        <dbReference type="ChEBI" id="CHEBI:57540"/>
    </ligand>
</feature>
<sequence length="284" mass="30906">MSIDRIAVVGGGTMGNGIAHVFALSGRHVTIVDLNEDVLDDSVSTIESNLNRQLKKERITEDEKQATLDRIDTSTAIAEGVSDVDLVVEAVSETMEVKASVFQQLDEHAPDHAILASNTSSISITALAAETDRPEQVIGMHFFNPVPVMKLVEIVRGLVTSDEIYDTIEALAEDLGKTPVEVEDFPGFVSNRILMPMINEAVFCVMEGVASVEDIDTVMKLGMNHPMGPLTLADFIGLDVCLNIMEVLHGELGDDKYRPCPLLRRMVTAGKLGRKTGAGFYDYE</sequence>
<dbReference type="InterPro" id="IPR036291">
    <property type="entry name" value="NAD(P)-bd_dom_sf"/>
</dbReference>
<feature type="binding site" evidence="4">
    <location>
        <position position="98"/>
    </location>
    <ligand>
        <name>NAD(+)</name>
        <dbReference type="ChEBI" id="CHEBI:57540"/>
    </ligand>
</feature>
<dbReference type="InterPro" id="IPR008927">
    <property type="entry name" value="6-PGluconate_DH-like_C_sf"/>
</dbReference>
<dbReference type="PANTHER" id="PTHR48075">
    <property type="entry name" value="3-HYDROXYACYL-COA DEHYDROGENASE FAMILY PROTEIN"/>
    <property type="match status" value="1"/>
</dbReference>
<dbReference type="InterPro" id="IPR022694">
    <property type="entry name" value="3-OHacyl-CoA_DH"/>
</dbReference>
<dbReference type="OrthoDB" id="9771883at2"/>
<evidence type="ECO:0000256" key="2">
    <source>
        <dbReference type="ARBA" id="ARBA00023002"/>
    </source>
</evidence>
<evidence type="ECO:0000259" key="5">
    <source>
        <dbReference type="Pfam" id="PF00725"/>
    </source>
</evidence>
<proteinExistence type="inferred from homology"/>
<dbReference type="PROSITE" id="PS00067">
    <property type="entry name" value="3HCDH"/>
    <property type="match status" value="1"/>
</dbReference>
<dbReference type="InterPro" id="IPR006176">
    <property type="entry name" value="3-OHacyl-CoA_DH_NAD-bd"/>
</dbReference>
<evidence type="ECO:0000313" key="8">
    <source>
        <dbReference type="Proteomes" id="UP000220102"/>
    </source>
</evidence>
<organism evidence="7 8">
    <name type="scientific">Longibacter salinarum</name>
    <dbReference type="NCBI Taxonomy" id="1850348"/>
    <lineage>
        <taxon>Bacteria</taxon>
        <taxon>Pseudomonadati</taxon>
        <taxon>Rhodothermota</taxon>
        <taxon>Rhodothermia</taxon>
        <taxon>Rhodothermales</taxon>
        <taxon>Salisaetaceae</taxon>
        <taxon>Longibacter</taxon>
    </lineage>
</organism>